<keyword evidence="4" id="KW-0067">ATP-binding</keyword>
<keyword evidence="3" id="KW-0418">Kinase</keyword>
<evidence type="ECO:0000256" key="2">
    <source>
        <dbReference type="ARBA" id="ARBA00022741"/>
    </source>
</evidence>
<proteinExistence type="predicted"/>
<dbReference type="Pfam" id="PF00217">
    <property type="entry name" value="ATP-gua_Ptrans"/>
    <property type="match status" value="1"/>
</dbReference>
<dbReference type="Proteomes" id="UP000013996">
    <property type="component" value="Unassembled WGS sequence"/>
</dbReference>
<accession>A0A5E8HBE0</accession>
<reference evidence="6 7" key="1">
    <citation type="submission" date="2013-04" db="EMBL/GenBank/DDBJ databases">
        <authorList>
            <person name="Harkins D.M."/>
            <person name="Durkin A.S."/>
            <person name="Brinkac L.M."/>
            <person name="Haft D.H."/>
            <person name="Selengut J.D."/>
            <person name="Sanka R."/>
            <person name="DePew J."/>
            <person name="Purushe J."/>
            <person name="Hartskeerl R.A."/>
            <person name="Ahmed A."/>
            <person name="van der Linden H."/>
            <person name="Goris M.G.A."/>
            <person name="Vinetz J.M."/>
            <person name="Sutton G.G."/>
            <person name="Nierman W.C."/>
            <person name="Fouts D.E."/>
        </authorList>
    </citation>
    <scope>NUCLEOTIDE SEQUENCE [LARGE SCALE GENOMIC DNA]</scope>
    <source>
        <strain evidence="6 7">Sao Paulo</strain>
    </source>
</reference>
<gene>
    <name evidence="6" type="ORF">LEP1GSC202_3607</name>
</gene>
<protein>
    <submittedName>
        <fullName evidence="6">ATP:guanido phosphotransferase, C-terminal catalytic domain protein</fullName>
    </submittedName>
</protein>
<evidence type="ECO:0000256" key="1">
    <source>
        <dbReference type="ARBA" id="ARBA00022679"/>
    </source>
</evidence>
<evidence type="ECO:0000259" key="5">
    <source>
        <dbReference type="Pfam" id="PF00217"/>
    </source>
</evidence>
<dbReference type="GO" id="GO:0016301">
    <property type="term" value="F:kinase activity"/>
    <property type="evidence" value="ECO:0007669"/>
    <property type="project" value="UniProtKB-KW"/>
</dbReference>
<dbReference type="InterPro" id="IPR014746">
    <property type="entry name" value="Gln_synth/guanido_kin_cat_dom"/>
</dbReference>
<evidence type="ECO:0000256" key="4">
    <source>
        <dbReference type="ARBA" id="ARBA00022840"/>
    </source>
</evidence>
<dbReference type="GO" id="GO:0005524">
    <property type="term" value="F:ATP binding"/>
    <property type="evidence" value="ECO:0007669"/>
    <property type="project" value="UniProtKB-KW"/>
</dbReference>
<dbReference type="Gene3D" id="3.30.590.10">
    <property type="entry name" value="Glutamine synthetase/guanido kinase, catalytic domain"/>
    <property type="match status" value="1"/>
</dbReference>
<feature type="domain" description="Phosphagen kinase C-terminal" evidence="5">
    <location>
        <begin position="69"/>
        <end position="196"/>
    </location>
</feature>
<comment type="caution">
    <text evidence="6">The sequence shown here is derived from an EMBL/GenBank/DDBJ whole genome shotgun (WGS) entry which is preliminary data.</text>
</comment>
<name>A0A5E8HBE0_9LEPT</name>
<sequence>MKYCRFCGTTESQFRISGKFGCEHCVTQFFDPIKSKPSPIPKSLIEEIEGIFTKSESKTKILMIRTRLTRNLSHSLFPFYDLKKEEVKRLLAENELMDFLDEETNSFFTEKDSMIRLYFGGEDHLRFEALRKVLPCESLDPAEAVDLAVAKRKKLKSLLRFIFKKQNWAFAKGIGYVSSCPTNVGRGRRDSILLGIEPGVDPSFFSLFEKLSEFGIEFAPSTDHRRESLGKFRGLVVKISWKNAYAVQKRQFYKILGLRGSL</sequence>
<organism evidence="6 7">
    <name type="scientific">Leptospira yanagawae serovar Saopaulo str. Sao Paulo = ATCC 700523</name>
    <dbReference type="NCBI Taxonomy" id="1249483"/>
    <lineage>
        <taxon>Bacteria</taxon>
        <taxon>Pseudomonadati</taxon>
        <taxon>Spirochaetota</taxon>
        <taxon>Spirochaetia</taxon>
        <taxon>Leptospirales</taxon>
        <taxon>Leptospiraceae</taxon>
        <taxon>Leptospira</taxon>
    </lineage>
</organism>
<dbReference type="EMBL" id="AOGX02000039">
    <property type="protein sequence ID" value="EOQ87326.1"/>
    <property type="molecule type" value="Genomic_DNA"/>
</dbReference>
<keyword evidence="1 6" id="KW-0808">Transferase</keyword>
<dbReference type="RefSeq" id="WP_015678989.1">
    <property type="nucleotide sequence ID" value="NZ_AOGX02000039.1"/>
</dbReference>
<dbReference type="InterPro" id="IPR022414">
    <property type="entry name" value="ATP-guanido_PTrfase_cat"/>
</dbReference>
<evidence type="ECO:0000313" key="7">
    <source>
        <dbReference type="Proteomes" id="UP000013996"/>
    </source>
</evidence>
<dbReference type="SUPFAM" id="SSF55931">
    <property type="entry name" value="Glutamine synthetase/guanido kinase"/>
    <property type="match status" value="1"/>
</dbReference>
<evidence type="ECO:0000313" key="6">
    <source>
        <dbReference type="EMBL" id="EOQ87326.1"/>
    </source>
</evidence>
<dbReference type="STRING" id="1249483.LEP1GSC202_3607"/>
<dbReference type="OrthoDB" id="9791353at2"/>
<evidence type="ECO:0000256" key="3">
    <source>
        <dbReference type="ARBA" id="ARBA00022777"/>
    </source>
</evidence>
<dbReference type="AlphaFoldDB" id="A0A5E8HBE0"/>
<keyword evidence="2" id="KW-0547">Nucleotide-binding</keyword>